<dbReference type="Gene3D" id="1.10.287.130">
    <property type="match status" value="1"/>
</dbReference>
<dbReference type="AlphaFoldDB" id="A0A4V1LP85"/>
<dbReference type="PRINTS" id="PR00344">
    <property type="entry name" value="BCTRLSENSOR"/>
</dbReference>
<reference evidence="11 12" key="1">
    <citation type="submission" date="2017-10" db="EMBL/GenBank/DDBJ databases">
        <title>Genomics of the genus Arcobacter.</title>
        <authorList>
            <person name="Perez-Cataluna A."/>
            <person name="Figueras M.J."/>
        </authorList>
    </citation>
    <scope>NUCLEOTIDE SEQUENCE [LARGE SCALE GENOMIC DNA]</scope>
    <source>
        <strain evidence="11 12">CECT 8987</strain>
    </source>
</reference>
<protein>
    <recommendedName>
        <fullName evidence="2">histidine kinase</fullName>
        <ecNumber evidence="2">2.7.13.3</ecNumber>
    </recommendedName>
</protein>
<evidence type="ECO:0000256" key="5">
    <source>
        <dbReference type="ARBA" id="ARBA00022741"/>
    </source>
</evidence>
<keyword evidence="7" id="KW-0067">ATP-binding</keyword>
<keyword evidence="6 11" id="KW-0418">Kinase</keyword>
<feature type="transmembrane region" description="Helical" evidence="9">
    <location>
        <begin position="164"/>
        <end position="186"/>
    </location>
</feature>
<dbReference type="SUPFAM" id="SSF55874">
    <property type="entry name" value="ATPase domain of HSP90 chaperone/DNA topoisomerase II/histidine kinase"/>
    <property type="match status" value="1"/>
</dbReference>
<keyword evidence="8" id="KW-0902">Two-component regulatory system</keyword>
<dbReference type="GO" id="GO:0000155">
    <property type="term" value="F:phosphorelay sensor kinase activity"/>
    <property type="evidence" value="ECO:0007669"/>
    <property type="project" value="InterPro"/>
</dbReference>
<evidence type="ECO:0000256" key="3">
    <source>
        <dbReference type="ARBA" id="ARBA00022553"/>
    </source>
</evidence>
<dbReference type="OrthoDB" id="9805967at2"/>
<dbReference type="PROSITE" id="PS50109">
    <property type="entry name" value="HIS_KIN"/>
    <property type="match status" value="1"/>
</dbReference>
<dbReference type="InterPro" id="IPR003661">
    <property type="entry name" value="HisK_dim/P_dom"/>
</dbReference>
<dbReference type="InterPro" id="IPR005467">
    <property type="entry name" value="His_kinase_dom"/>
</dbReference>
<feature type="transmembrane region" description="Helical" evidence="9">
    <location>
        <begin position="225"/>
        <end position="246"/>
    </location>
</feature>
<keyword evidence="12" id="KW-1185">Reference proteome</keyword>
<evidence type="ECO:0000256" key="9">
    <source>
        <dbReference type="SAM" id="Phobius"/>
    </source>
</evidence>
<dbReference type="Proteomes" id="UP000290657">
    <property type="component" value="Unassembled WGS sequence"/>
</dbReference>
<dbReference type="InterPro" id="IPR036097">
    <property type="entry name" value="HisK_dim/P_sf"/>
</dbReference>
<dbReference type="InterPro" id="IPR004358">
    <property type="entry name" value="Sig_transdc_His_kin-like_C"/>
</dbReference>
<comment type="catalytic activity">
    <reaction evidence="1">
        <text>ATP + protein L-histidine = ADP + protein N-phospho-L-histidine.</text>
        <dbReference type="EC" id="2.7.13.3"/>
    </reaction>
</comment>
<feature type="transmembrane region" description="Helical" evidence="9">
    <location>
        <begin position="305"/>
        <end position="329"/>
    </location>
</feature>
<comment type="caution">
    <text evidence="11">The sequence shown here is derived from an EMBL/GenBank/DDBJ whole genome shotgun (WGS) entry which is preliminary data.</text>
</comment>
<dbReference type="RefSeq" id="WP_128995667.1">
    <property type="nucleotide sequence ID" value="NZ_PDKN01000002.1"/>
</dbReference>
<feature type="domain" description="Histidine kinase" evidence="10">
    <location>
        <begin position="358"/>
        <end position="563"/>
    </location>
</feature>
<feature type="transmembrane region" description="Helical" evidence="9">
    <location>
        <begin position="192"/>
        <end position="213"/>
    </location>
</feature>
<evidence type="ECO:0000256" key="7">
    <source>
        <dbReference type="ARBA" id="ARBA00022840"/>
    </source>
</evidence>
<evidence type="ECO:0000256" key="6">
    <source>
        <dbReference type="ARBA" id="ARBA00022777"/>
    </source>
</evidence>
<sequence length="563" mass="66182">MRFILFLFLLFLNLEAKRIDDVVECFISEDGENYKKALYVDYIDKKLQSYTIKFTLNKNTPYSKYYLSIVSDVHALKKTNVEYEINNSRLITVDLSQLQTDTFYFYYEHPAKVRPDFRYKVINAFEYEYLLEHEGILYGISYGIIFCAFLYYLVIYLSTRISFLLYYSSMQFFVLLTLICFTYLSYQSYVTPLAQATTDIFETLSFMFTLLFAQSVLNIKKHSRWPFYVILLICFFHVLDVVWIFIYKYSLYYEYIPFSVTFLIAMMLGLYVLFKGNKIALIYIIGWTFIFIAICLSELDLLELSGIYTIHIVTALESIVFSFALGYMLKKIVEDQNEKEKLLIHQNKLASMGEMINNIAHQWRQPLTHLSFINMDLELASSEKKLPPSYLVKKLRESNQQIEFMSHTIDNFRDFYKPDKEKEQFYLSESITQALTIMKPLLNKHKIALHFNIIVDKEIYAYKNELAQVILNLITNGKDALLLNEVKNPYIEIKLDKNDIVIEDNAKGIDEALIDDVFNPYFTTKEKGSGIGLYMCKMIIESHFKGKINVENSRNGACFKIIL</sequence>
<evidence type="ECO:0000256" key="4">
    <source>
        <dbReference type="ARBA" id="ARBA00022679"/>
    </source>
</evidence>
<feature type="transmembrane region" description="Helical" evidence="9">
    <location>
        <begin position="280"/>
        <end position="299"/>
    </location>
</feature>
<dbReference type="GO" id="GO:0005524">
    <property type="term" value="F:ATP binding"/>
    <property type="evidence" value="ECO:0007669"/>
    <property type="project" value="UniProtKB-KW"/>
</dbReference>
<dbReference type="SMART" id="SM00387">
    <property type="entry name" value="HATPase_c"/>
    <property type="match status" value="1"/>
</dbReference>
<dbReference type="SUPFAM" id="SSF47384">
    <property type="entry name" value="Homodimeric domain of signal transducing histidine kinase"/>
    <property type="match status" value="1"/>
</dbReference>
<dbReference type="Gene3D" id="3.30.565.10">
    <property type="entry name" value="Histidine kinase-like ATPase, C-terminal domain"/>
    <property type="match status" value="1"/>
</dbReference>
<evidence type="ECO:0000259" key="10">
    <source>
        <dbReference type="PROSITE" id="PS50109"/>
    </source>
</evidence>
<keyword evidence="9" id="KW-1133">Transmembrane helix</keyword>
<keyword evidence="4" id="KW-0808">Transferase</keyword>
<feature type="transmembrane region" description="Helical" evidence="9">
    <location>
        <begin position="252"/>
        <end position="273"/>
    </location>
</feature>
<dbReference type="Pfam" id="PF07695">
    <property type="entry name" value="7TMR-DISM_7TM"/>
    <property type="match status" value="1"/>
</dbReference>
<dbReference type="CDD" id="cd00082">
    <property type="entry name" value="HisKA"/>
    <property type="match status" value="1"/>
</dbReference>
<dbReference type="PANTHER" id="PTHR43065">
    <property type="entry name" value="SENSOR HISTIDINE KINASE"/>
    <property type="match status" value="1"/>
</dbReference>
<organism evidence="11 12">
    <name type="scientific">Candidatus Marinarcus aquaticus</name>
    <dbReference type="NCBI Taxonomy" id="2044504"/>
    <lineage>
        <taxon>Bacteria</taxon>
        <taxon>Pseudomonadati</taxon>
        <taxon>Campylobacterota</taxon>
        <taxon>Epsilonproteobacteria</taxon>
        <taxon>Campylobacterales</taxon>
        <taxon>Arcobacteraceae</taxon>
        <taxon>Candidatus Marinarcus</taxon>
    </lineage>
</organism>
<dbReference type="InterPro" id="IPR011623">
    <property type="entry name" value="7TMR_DISM_rcpt_extracell_dom1"/>
</dbReference>
<dbReference type="PANTHER" id="PTHR43065:SF10">
    <property type="entry name" value="PEROXIDE STRESS-ACTIVATED HISTIDINE KINASE MAK3"/>
    <property type="match status" value="1"/>
</dbReference>
<dbReference type="EMBL" id="PDKN01000002">
    <property type="protein sequence ID" value="RXJ60318.1"/>
    <property type="molecule type" value="Genomic_DNA"/>
</dbReference>
<gene>
    <name evidence="11" type="ORF">CRV04_04770</name>
</gene>
<evidence type="ECO:0000256" key="8">
    <source>
        <dbReference type="ARBA" id="ARBA00023012"/>
    </source>
</evidence>
<dbReference type="Pfam" id="PF02518">
    <property type="entry name" value="HATPase_c"/>
    <property type="match status" value="1"/>
</dbReference>
<proteinExistence type="predicted"/>
<keyword evidence="5" id="KW-0547">Nucleotide-binding</keyword>
<keyword evidence="3" id="KW-0597">Phosphoprotein</keyword>
<evidence type="ECO:0000256" key="1">
    <source>
        <dbReference type="ARBA" id="ARBA00000085"/>
    </source>
</evidence>
<dbReference type="EC" id="2.7.13.3" evidence="2"/>
<keyword evidence="9" id="KW-0472">Membrane</keyword>
<accession>A0A4V1LP85</accession>
<dbReference type="InterPro" id="IPR036890">
    <property type="entry name" value="HATPase_C_sf"/>
</dbReference>
<evidence type="ECO:0000313" key="12">
    <source>
        <dbReference type="Proteomes" id="UP000290657"/>
    </source>
</evidence>
<dbReference type="InterPro" id="IPR003594">
    <property type="entry name" value="HATPase_dom"/>
</dbReference>
<feature type="transmembrane region" description="Helical" evidence="9">
    <location>
        <begin position="136"/>
        <end position="157"/>
    </location>
</feature>
<keyword evidence="9" id="KW-0812">Transmembrane</keyword>
<evidence type="ECO:0000313" key="11">
    <source>
        <dbReference type="EMBL" id="RXJ60318.1"/>
    </source>
</evidence>
<name>A0A4V1LP85_9BACT</name>
<evidence type="ECO:0000256" key="2">
    <source>
        <dbReference type="ARBA" id="ARBA00012438"/>
    </source>
</evidence>